<sequence length="76" mass="8784">MKGLSNFQLPGVPTFHRQKTRRLVSPHLLKIHDTQRMYATDSQSKLYICGTYHLGPLFADTNWPSWEYSFVLSSIA</sequence>
<evidence type="ECO:0000313" key="1">
    <source>
        <dbReference type="EMBL" id="KAA3460837.1"/>
    </source>
</evidence>
<dbReference type="Proteomes" id="UP000325315">
    <property type="component" value="Unassembled WGS sequence"/>
</dbReference>
<keyword evidence="2" id="KW-1185">Reference proteome</keyword>
<proteinExistence type="predicted"/>
<dbReference type="EMBL" id="SMMG02000009">
    <property type="protein sequence ID" value="KAA3460837.1"/>
    <property type="molecule type" value="Genomic_DNA"/>
</dbReference>
<organism evidence="1 2">
    <name type="scientific">Gossypium australe</name>
    <dbReference type="NCBI Taxonomy" id="47621"/>
    <lineage>
        <taxon>Eukaryota</taxon>
        <taxon>Viridiplantae</taxon>
        <taxon>Streptophyta</taxon>
        <taxon>Embryophyta</taxon>
        <taxon>Tracheophyta</taxon>
        <taxon>Spermatophyta</taxon>
        <taxon>Magnoliopsida</taxon>
        <taxon>eudicotyledons</taxon>
        <taxon>Gunneridae</taxon>
        <taxon>Pentapetalae</taxon>
        <taxon>rosids</taxon>
        <taxon>malvids</taxon>
        <taxon>Malvales</taxon>
        <taxon>Malvaceae</taxon>
        <taxon>Malvoideae</taxon>
        <taxon>Gossypium</taxon>
    </lineage>
</organism>
<comment type="caution">
    <text evidence="1">The sequence shown here is derived from an EMBL/GenBank/DDBJ whole genome shotgun (WGS) entry which is preliminary data.</text>
</comment>
<accession>A0A5B6UV41</accession>
<evidence type="ECO:0000313" key="2">
    <source>
        <dbReference type="Proteomes" id="UP000325315"/>
    </source>
</evidence>
<gene>
    <name evidence="1" type="ORF">EPI10_027458</name>
</gene>
<protein>
    <submittedName>
        <fullName evidence="1">Uncharacterized protein</fullName>
    </submittedName>
</protein>
<dbReference type="AlphaFoldDB" id="A0A5B6UV41"/>
<reference evidence="2" key="1">
    <citation type="journal article" date="2019" name="Plant Biotechnol. J.">
        <title>Genome sequencing of the Australian wild diploid species Gossypium australe highlights disease resistance and delayed gland morphogenesis.</title>
        <authorList>
            <person name="Cai Y."/>
            <person name="Cai X."/>
            <person name="Wang Q."/>
            <person name="Wang P."/>
            <person name="Zhang Y."/>
            <person name="Cai C."/>
            <person name="Xu Y."/>
            <person name="Wang K."/>
            <person name="Zhou Z."/>
            <person name="Wang C."/>
            <person name="Geng S."/>
            <person name="Li B."/>
            <person name="Dong Q."/>
            <person name="Hou Y."/>
            <person name="Wang H."/>
            <person name="Ai P."/>
            <person name="Liu Z."/>
            <person name="Yi F."/>
            <person name="Sun M."/>
            <person name="An G."/>
            <person name="Cheng J."/>
            <person name="Zhang Y."/>
            <person name="Shi Q."/>
            <person name="Xie Y."/>
            <person name="Shi X."/>
            <person name="Chang Y."/>
            <person name="Huang F."/>
            <person name="Chen Y."/>
            <person name="Hong S."/>
            <person name="Mi L."/>
            <person name="Sun Q."/>
            <person name="Zhang L."/>
            <person name="Zhou B."/>
            <person name="Peng R."/>
            <person name="Zhang X."/>
            <person name="Liu F."/>
        </authorList>
    </citation>
    <scope>NUCLEOTIDE SEQUENCE [LARGE SCALE GENOMIC DNA]</scope>
    <source>
        <strain evidence="2">cv. PA1801</strain>
    </source>
</reference>
<name>A0A5B6UV41_9ROSI</name>